<feature type="compositionally biased region" description="Polar residues" evidence="1">
    <location>
        <begin position="10"/>
        <end position="19"/>
    </location>
</feature>
<sequence length="91" mass="9755">MHCFWGTAQGAATRNTTAQGGAVPSAGRCDPEAGGRPMHMERDRGIPYAGPAIYDTSSSFPSRHMRYKTAITMIVTGMMTYKPIAYPAPSS</sequence>
<comment type="caution">
    <text evidence="2">The sequence shown here is derived from an EMBL/GenBank/DDBJ whole genome shotgun (WGS) entry which is preliminary data.</text>
</comment>
<dbReference type="EMBL" id="FNKY01000001">
    <property type="protein sequence ID" value="SDQ77779.1"/>
    <property type="molecule type" value="Genomic_DNA"/>
</dbReference>
<organism evidence="2 3">
    <name type="scientific">Nitrosospira multiformis</name>
    <dbReference type="NCBI Taxonomy" id="1231"/>
    <lineage>
        <taxon>Bacteria</taxon>
        <taxon>Pseudomonadati</taxon>
        <taxon>Pseudomonadota</taxon>
        <taxon>Betaproteobacteria</taxon>
        <taxon>Nitrosomonadales</taxon>
        <taxon>Nitrosomonadaceae</taxon>
        <taxon>Nitrosospira</taxon>
    </lineage>
</organism>
<evidence type="ECO:0000313" key="2">
    <source>
        <dbReference type="EMBL" id="SDQ77779.1"/>
    </source>
</evidence>
<evidence type="ECO:0000313" key="3">
    <source>
        <dbReference type="Proteomes" id="UP000183471"/>
    </source>
</evidence>
<gene>
    <name evidence="2" type="ORF">SAMN05216402_2247</name>
</gene>
<feature type="region of interest" description="Disordered" evidence="1">
    <location>
        <begin position="1"/>
        <end position="46"/>
    </location>
</feature>
<name>A0ABY0TG28_9PROT</name>
<dbReference type="Proteomes" id="UP000183471">
    <property type="component" value="Unassembled WGS sequence"/>
</dbReference>
<feature type="compositionally biased region" description="Basic and acidic residues" evidence="1">
    <location>
        <begin position="29"/>
        <end position="45"/>
    </location>
</feature>
<reference evidence="2 3" key="1">
    <citation type="submission" date="2016-10" db="EMBL/GenBank/DDBJ databases">
        <authorList>
            <person name="Varghese N."/>
            <person name="Submissions S."/>
        </authorList>
    </citation>
    <scope>NUCLEOTIDE SEQUENCE [LARGE SCALE GENOMIC DNA]</scope>
    <source>
        <strain evidence="2 3">Nl1</strain>
    </source>
</reference>
<proteinExistence type="predicted"/>
<keyword evidence="3" id="KW-1185">Reference proteome</keyword>
<evidence type="ECO:0000256" key="1">
    <source>
        <dbReference type="SAM" id="MobiDB-lite"/>
    </source>
</evidence>
<accession>A0ABY0TG28</accession>
<protein>
    <submittedName>
        <fullName evidence="2">Uncharacterized protein</fullName>
    </submittedName>
</protein>